<evidence type="ECO:0000313" key="1">
    <source>
        <dbReference type="EMBL" id="SEB47351.1"/>
    </source>
</evidence>
<proteinExistence type="predicted"/>
<protein>
    <submittedName>
        <fullName evidence="1">Uncharacterized protein</fullName>
    </submittedName>
</protein>
<dbReference type="Proteomes" id="UP000182652">
    <property type="component" value="Unassembled WGS sequence"/>
</dbReference>
<organism evidence="1 2">
    <name type="scientific">Arthrobacter woluwensis</name>
    <dbReference type="NCBI Taxonomy" id="156980"/>
    <lineage>
        <taxon>Bacteria</taxon>
        <taxon>Bacillati</taxon>
        <taxon>Actinomycetota</taxon>
        <taxon>Actinomycetes</taxon>
        <taxon>Micrococcales</taxon>
        <taxon>Micrococcaceae</taxon>
        <taxon>Arthrobacter</taxon>
    </lineage>
</organism>
<dbReference type="AlphaFoldDB" id="A0A1H4JM10"/>
<accession>A0A1H4JM10</accession>
<sequence length="292" mass="31015">MNSPSTGSGRGVDGGGDPYATYKSADLLAINSAYNELRYGCLAENGYPQFLKVLPAQKANAFRGMAETPDFASTFASYSELPWFDSEQDARTKGYGSPAQALEPIVMTLDPAIGPVMNDCAQKALAAFEDREGTIQKYTQLGNTLAESIDSIAGKAKGDLTNKVFACMNKGKYPVDPNGANKANDWNVDFQVPMGEQPPQPRRDGSGMSGNAVIISPAVPAKPYVPTKEESESAAAMYHCSVETGAHDEWLNDIHQAEATAVSQNEAALDELNPKITALAKSASAALQSHGK</sequence>
<dbReference type="EMBL" id="FNSN01000003">
    <property type="protein sequence ID" value="SEB47351.1"/>
    <property type="molecule type" value="Genomic_DNA"/>
</dbReference>
<name>A0A1H4JM10_9MICC</name>
<keyword evidence="2" id="KW-1185">Reference proteome</keyword>
<reference evidence="1 2" key="1">
    <citation type="submission" date="2016-10" db="EMBL/GenBank/DDBJ databases">
        <authorList>
            <person name="de Groot N.N."/>
        </authorList>
    </citation>
    <scope>NUCLEOTIDE SEQUENCE [LARGE SCALE GENOMIC DNA]</scope>
    <source>
        <strain evidence="1 2">DSM 10495</strain>
    </source>
</reference>
<dbReference type="STRING" id="156980.SAMN04489745_0268"/>
<gene>
    <name evidence="1" type="ORF">SAMN04489745_0268</name>
</gene>
<evidence type="ECO:0000313" key="2">
    <source>
        <dbReference type="Proteomes" id="UP000182652"/>
    </source>
</evidence>